<evidence type="ECO:0000313" key="2">
    <source>
        <dbReference type="Proteomes" id="UP000676336"/>
    </source>
</evidence>
<dbReference type="Proteomes" id="UP000676336">
    <property type="component" value="Unassembled WGS sequence"/>
</dbReference>
<dbReference type="EMBL" id="CAJOBI010371530">
    <property type="protein sequence ID" value="CAF5229635.1"/>
    <property type="molecule type" value="Genomic_DNA"/>
</dbReference>
<name>A0A8S3KIE0_9BILA</name>
<organism evidence="1 2">
    <name type="scientific">Rotaria magnacalcarata</name>
    <dbReference type="NCBI Taxonomy" id="392030"/>
    <lineage>
        <taxon>Eukaryota</taxon>
        <taxon>Metazoa</taxon>
        <taxon>Spiralia</taxon>
        <taxon>Gnathifera</taxon>
        <taxon>Rotifera</taxon>
        <taxon>Eurotatoria</taxon>
        <taxon>Bdelloidea</taxon>
        <taxon>Philodinida</taxon>
        <taxon>Philodinidae</taxon>
        <taxon>Rotaria</taxon>
    </lineage>
</organism>
<proteinExistence type="predicted"/>
<comment type="caution">
    <text evidence="1">The sequence shown here is derived from an EMBL/GenBank/DDBJ whole genome shotgun (WGS) entry which is preliminary data.</text>
</comment>
<feature type="non-terminal residue" evidence="1">
    <location>
        <position position="1"/>
    </location>
</feature>
<accession>A0A8S3KIE0</accession>
<evidence type="ECO:0000313" key="1">
    <source>
        <dbReference type="EMBL" id="CAF5229635.1"/>
    </source>
</evidence>
<protein>
    <submittedName>
        <fullName evidence="1">Uncharacterized protein</fullName>
    </submittedName>
</protein>
<reference evidence="1" key="1">
    <citation type="submission" date="2021-02" db="EMBL/GenBank/DDBJ databases">
        <authorList>
            <person name="Nowell W R."/>
        </authorList>
    </citation>
    <scope>NUCLEOTIDE SEQUENCE</scope>
</reference>
<sequence length="135" mass="14785">ATNAKLLTAQTNRPAIGYSIVLPPNKRAAVTFPIETMHSGIARFQFIVNTPRNKTTPSFDDAIELSLPVFMPATSEAFATHGDTHEEVVLQSIKIPKHVLSQYGELSITTSSTALASLTNAIISLYTYRFECTEQ</sequence>
<dbReference type="AlphaFoldDB" id="A0A8S3KIE0"/>
<gene>
    <name evidence="1" type="ORF">SMN809_LOCUS86555</name>
</gene>
<feature type="non-terminal residue" evidence="1">
    <location>
        <position position="135"/>
    </location>
</feature>